<evidence type="ECO:0000256" key="1">
    <source>
        <dbReference type="SAM" id="MobiDB-lite"/>
    </source>
</evidence>
<dbReference type="EMBL" id="JBHRVA010000002">
    <property type="protein sequence ID" value="MFC3301738.1"/>
    <property type="molecule type" value="Genomic_DNA"/>
</dbReference>
<name>A0ABV7M8K6_9PROT</name>
<keyword evidence="5" id="KW-1185">Reference proteome</keyword>
<dbReference type="Pfam" id="PF05036">
    <property type="entry name" value="SPOR"/>
    <property type="match status" value="1"/>
</dbReference>
<feature type="compositionally biased region" description="Basic and acidic residues" evidence="1">
    <location>
        <begin position="38"/>
        <end position="47"/>
    </location>
</feature>
<evidence type="ECO:0000313" key="5">
    <source>
        <dbReference type="Proteomes" id="UP001595607"/>
    </source>
</evidence>
<feature type="chain" id="PRO_5045140941" evidence="2">
    <location>
        <begin position="32"/>
        <end position="169"/>
    </location>
</feature>
<protein>
    <submittedName>
        <fullName evidence="4">SPOR domain-containing protein</fullName>
    </submittedName>
</protein>
<dbReference type="RefSeq" id="WP_189573314.1">
    <property type="nucleotide sequence ID" value="NZ_BMXU01000001.1"/>
</dbReference>
<dbReference type="PROSITE" id="PS51724">
    <property type="entry name" value="SPOR"/>
    <property type="match status" value="1"/>
</dbReference>
<feature type="domain" description="SPOR" evidence="3">
    <location>
        <begin position="71"/>
        <end position="157"/>
    </location>
</feature>
<comment type="caution">
    <text evidence="4">The sequence shown here is derived from an EMBL/GenBank/DDBJ whole genome shotgun (WGS) entry which is preliminary data.</text>
</comment>
<keyword evidence="2" id="KW-0732">Signal</keyword>
<feature type="signal peptide" evidence="2">
    <location>
        <begin position="1"/>
        <end position="31"/>
    </location>
</feature>
<evidence type="ECO:0000259" key="3">
    <source>
        <dbReference type="PROSITE" id="PS51724"/>
    </source>
</evidence>
<feature type="region of interest" description="Disordered" evidence="1">
    <location>
        <begin position="38"/>
        <end position="71"/>
    </location>
</feature>
<gene>
    <name evidence="4" type="ORF">ACFONP_03235</name>
</gene>
<sequence length="169" mass="17989">MTDQAFSFKIRTLAMLAMGLVLALATVPAEGAAQTLEPLRDSYRLEPKPVPQEEPPALPELGPGSDVEARPQNATGATVHLASYYTAMDAMRGWNVLKARYPDLLADFDPVLKDVDLGERGQFVRLLAGPIGSLAEAESLCKALRGEGAYCVPSDATGEVLYPPQGFGG</sequence>
<feature type="compositionally biased region" description="Pro residues" evidence="1">
    <location>
        <begin position="48"/>
        <end position="58"/>
    </location>
</feature>
<dbReference type="Proteomes" id="UP001595607">
    <property type="component" value="Unassembled WGS sequence"/>
</dbReference>
<organism evidence="4 5">
    <name type="scientific">Parvularcula lutaonensis</name>
    <dbReference type="NCBI Taxonomy" id="491923"/>
    <lineage>
        <taxon>Bacteria</taxon>
        <taxon>Pseudomonadati</taxon>
        <taxon>Pseudomonadota</taxon>
        <taxon>Alphaproteobacteria</taxon>
        <taxon>Parvularculales</taxon>
        <taxon>Parvularculaceae</taxon>
        <taxon>Parvularcula</taxon>
    </lineage>
</organism>
<proteinExistence type="predicted"/>
<accession>A0ABV7M8K6</accession>
<dbReference type="InterPro" id="IPR007730">
    <property type="entry name" value="SPOR-like_dom"/>
</dbReference>
<evidence type="ECO:0000256" key="2">
    <source>
        <dbReference type="SAM" id="SignalP"/>
    </source>
</evidence>
<evidence type="ECO:0000313" key="4">
    <source>
        <dbReference type="EMBL" id="MFC3301738.1"/>
    </source>
</evidence>
<reference evidence="5" key="1">
    <citation type="journal article" date="2019" name="Int. J. Syst. Evol. Microbiol.">
        <title>The Global Catalogue of Microorganisms (GCM) 10K type strain sequencing project: providing services to taxonomists for standard genome sequencing and annotation.</title>
        <authorList>
            <consortium name="The Broad Institute Genomics Platform"/>
            <consortium name="The Broad Institute Genome Sequencing Center for Infectious Disease"/>
            <person name="Wu L."/>
            <person name="Ma J."/>
        </authorList>
    </citation>
    <scope>NUCLEOTIDE SEQUENCE [LARGE SCALE GENOMIC DNA]</scope>
    <source>
        <strain evidence="5">KCTC 22245</strain>
    </source>
</reference>